<sequence>MFLNSLQDFRLNAVNSSRVLTILLSGCVIRKKDNYTLVKDANIPHVGNAPQRPTKKPDQGWGDRNDDTLRNVATLTHSESVTK</sequence>
<accession>A0A915PCG4</accession>
<name>A0A915PCG4_9BILA</name>
<evidence type="ECO:0000313" key="2">
    <source>
        <dbReference type="Proteomes" id="UP000887581"/>
    </source>
</evidence>
<feature type="region of interest" description="Disordered" evidence="1">
    <location>
        <begin position="43"/>
        <end position="83"/>
    </location>
</feature>
<feature type="compositionally biased region" description="Basic and acidic residues" evidence="1">
    <location>
        <begin position="55"/>
        <end position="69"/>
    </location>
</feature>
<keyword evidence="2" id="KW-1185">Reference proteome</keyword>
<feature type="compositionally biased region" description="Polar residues" evidence="1">
    <location>
        <begin position="71"/>
        <end position="83"/>
    </location>
</feature>
<organism evidence="2 3">
    <name type="scientific">Setaria digitata</name>
    <dbReference type="NCBI Taxonomy" id="48799"/>
    <lineage>
        <taxon>Eukaryota</taxon>
        <taxon>Metazoa</taxon>
        <taxon>Ecdysozoa</taxon>
        <taxon>Nematoda</taxon>
        <taxon>Chromadorea</taxon>
        <taxon>Rhabditida</taxon>
        <taxon>Spirurina</taxon>
        <taxon>Spiruromorpha</taxon>
        <taxon>Filarioidea</taxon>
        <taxon>Setariidae</taxon>
        <taxon>Setaria</taxon>
    </lineage>
</organism>
<reference evidence="3" key="1">
    <citation type="submission" date="2022-11" db="UniProtKB">
        <authorList>
            <consortium name="WormBaseParasite"/>
        </authorList>
    </citation>
    <scope>IDENTIFICATION</scope>
</reference>
<dbReference type="WBParaSite" id="sdigi.contig10.g1155.t1">
    <property type="protein sequence ID" value="sdigi.contig10.g1155.t1"/>
    <property type="gene ID" value="sdigi.contig10.g1155"/>
</dbReference>
<dbReference type="Proteomes" id="UP000887581">
    <property type="component" value="Unplaced"/>
</dbReference>
<dbReference type="AlphaFoldDB" id="A0A915PCG4"/>
<evidence type="ECO:0000313" key="3">
    <source>
        <dbReference type="WBParaSite" id="sdigi.contig10.g1155.t1"/>
    </source>
</evidence>
<evidence type="ECO:0000256" key="1">
    <source>
        <dbReference type="SAM" id="MobiDB-lite"/>
    </source>
</evidence>
<proteinExistence type="predicted"/>
<protein>
    <submittedName>
        <fullName evidence="3">Uncharacterized protein</fullName>
    </submittedName>
</protein>